<accession>A0A3N9XMT3</accession>
<name>A0A3N9XMT3_9ACTN</name>
<organism evidence="1 2">
    <name type="scientific">Micromonospora arida</name>
    <dbReference type="NCBI Taxonomy" id="2203715"/>
    <lineage>
        <taxon>Bacteria</taxon>
        <taxon>Bacillati</taxon>
        <taxon>Actinomycetota</taxon>
        <taxon>Actinomycetes</taxon>
        <taxon>Micromonosporales</taxon>
        <taxon>Micromonosporaceae</taxon>
        <taxon>Micromonospora</taxon>
    </lineage>
</organism>
<reference evidence="1 2" key="1">
    <citation type="submission" date="2018-05" db="EMBL/GenBank/DDBJ databases">
        <title>Micromonospora from Atacama Desert.</title>
        <authorList>
            <person name="Carro L."/>
            <person name="Goodfellow M."/>
            <person name="Klenk H.-P."/>
        </authorList>
    </citation>
    <scope>NUCLEOTIDE SEQUENCE [LARGE SCALE GENOMIC DNA]</scope>
    <source>
        <strain evidence="1 2">LB32</strain>
    </source>
</reference>
<gene>
    <name evidence="1" type="ORF">DLJ58_02145</name>
</gene>
<comment type="caution">
    <text evidence="1">The sequence shown here is derived from an EMBL/GenBank/DDBJ whole genome shotgun (WGS) entry which is preliminary data.</text>
</comment>
<evidence type="ECO:0008006" key="3">
    <source>
        <dbReference type="Google" id="ProtNLM"/>
    </source>
</evidence>
<dbReference type="AlphaFoldDB" id="A0A3N9XMT3"/>
<dbReference type="EMBL" id="QGSY01000077">
    <property type="protein sequence ID" value="RQX14029.1"/>
    <property type="molecule type" value="Genomic_DNA"/>
</dbReference>
<sequence length="126" mass="13812">MPDQTVAGMALANLIEERRRQLSNPSYRAIAESGGLKSHMTVYNLATKPLKAMPEAGTLEGLARGLDLDLAIVTRAAQSACGYHVWERALPDDPTKQMIIANIEELEPHELDAVATVVQAYLRSRK</sequence>
<proteinExistence type="predicted"/>
<protein>
    <recommendedName>
        <fullName evidence="3">XRE family transcriptional regulator</fullName>
    </recommendedName>
</protein>
<keyword evidence="2" id="KW-1185">Reference proteome</keyword>
<dbReference type="Proteomes" id="UP000266889">
    <property type="component" value="Unassembled WGS sequence"/>
</dbReference>
<evidence type="ECO:0000313" key="2">
    <source>
        <dbReference type="Proteomes" id="UP000266889"/>
    </source>
</evidence>
<evidence type="ECO:0000313" key="1">
    <source>
        <dbReference type="EMBL" id="RQX14029.1"/>
    </source>
</evidence>